<keyword evidence="2" id="KW-1185">Reference proteome</keyword>
<dbReference type="OrthoDB" id="4442598at2759"/>
<reference evidence="1" key="1">
    <citation type="submission" date="2022-11" db="EMBL/GenBank/DDBJ databases">
        <authorList>
            <person name="Petersen C."/>
        </authorList>
    </citation>
    <scope>NUCLEOTIDE SEQUENCE</scope>
    <source>
        <strain evidence="1">IBT 21917</strain>
    </source>
</reference>
<dbReference type="EMBL" id="JAPQKO010000003">
    <property type="protein sequence ID" value="KAJ5171802.1"/>
    <property type="molecule type" value="Genomic_DNA"/>
</dbReference>
<accession>A0A9W9IBI4</accession>
<evidence type="ECO:0000313" key="2">
    <source>
        <dbReference type="Proteomes" id="UP001146351"/>
    </source>
</evidence>
<sequence length="598" mass="67098">MTTPAASPSEHDHNAAFRAWTLLELDPRGKGSHPGVAVWGALKGHRSVLDPVEARRLLAEIDVASLRNIIERIPVNPRGPELLPTPHTPPLIMMLRRCLVRNTNIEIISFLNDLNARLERLEGWTSPHVFELGIIFASLNLSVQALQHFIARHQRLHGDQHLETGPLIVRALSDGLSSTLFETPGYDTKPLLSVITGEEDIFSRDTARLHDKLKLPPGAQSLYLCLLARLQSNEVLYVAWGNFINDLKISERKKFRKGFHDSYSVVQALLESARPEIACRFLEDIAMRSEHDLPFIETFSGLRTLLGSPVICKTLPTLIGHEQYRSILNAYLKDMEQRLGLKWQNASRGEQEGHVGLAPGPAWSVFHDQPLFTIDGDSAGYDSPSRLFCELGARGCSKSQSDLARLVDLLHEHDGNVYDVQPTSPYFRKENHRLRSARQSFPVVNFRWRPQHSPIEFSDSPLSQLTDFSQASDPVSLGLLRARKIIRGDPETGAECLHLMQLGYLDVQHGEDQPWMPSGYLVTLDRQYGNILAFFVGPNHGVVNPGPTPTDAPFGPVFALQSKRAGPGQRLPFNHYLRDLRGHYYLDVDPSPDLDTRE</sequence>
<evidence type="ECO:0000313" key="1">
    <source>
        <dbReference type="EMBL" id="KAJ5171802.1"/>
    </source>
</evidence>
<dbReference type="AlphaFoldDB" id="A0A9W9IBI4"/>
<name>A0A9W9IBI4_9EURO</name>
<protein>
    <submittedName>
        <fullName evidence="1">Uncharacterized protein</fullName>
    </submittedName>
</protein>
<reference evidence="1" key="2">
    <citation type="journal article" date="2023" name="IMA Fungus">
        <title>Comparative genomic study of the Penicillium genus elucidates a diverse pangenome and 15 lateral gene transfer events.</title>
        <authorList>
            <person name="Petersen C."/>
            <person name="Sorensen T."/>
            <person name="Nielsen M.R."/>
            <person name="Sondergaard T.E."/>
            <person name="Sorensen J.L."/>
            <person name="Fitzpatrick D.A."/>
            <person name="Frisvad J.C."/>
            <person name="Nielsen K.L."/>
        </authorList>
    </citation>
    <scope>NUCLEOTIDE SEQUENCE</scope>
    <source>
        <strain evidence="1">IBT 21917</strain>
    </source>
</reference>
<dbReference type="Proteomes" id="UP001146351">
    <property type="component" value="Unassembled WGS sequence"/>
</dbReference>
<gene>
    <name evidence="1" type="ORF">N7492_004395</name>
</gene>
<comment type="caution">
    <text evidence="1">The sequence shown here is derived from an EMBL/GenBank/DDBJ whole genome shotgun (WGS) entry which is preliminary data.</text>
</comment>
<organism evidence="1 2">
    <name type="scientific">Penicillium capsulatum</name>
    <dbReference type="NCBI Taxonomy" id="69766"/>
    <lineage>
        <taxon>Eukaryota</taxon>
        <taxon>Fungi</taxon>
        <taxon>Dikarya</taxon>
        <taxon>Ascomycota</taxon>
        <taxon>Pezizomycotina</taxon>
        <taxon>Eurotiomycetes</taxon>
        <taxon>Eurotiomycetidae</taxon>
        <taxon>Eurotiales</taxon>
        <taxon>Aspergillaceae</taxon>
        <taxon>Penicillium</taxon>
    </lineage>
</organism>
<proteinExistence type="predicted"/>